<sequence length="856" mass="95306">MGCNMCVVQKPEEQYRVMFQVKGKELARLSGDPTLDIRDPVLSSILRRGTRKRVGLAGAPGGLGAVTMGMADCVDSCTQTDISFQHMLTLGKSNQHPCGAPPPPNPPPSPPLPPLLEPYLFNELFIEPEYYDPNDYFDITQHEVDRQDELEYEEVELYKPRQQDKLGLTVCYRTDDEEDLGIYVGEVNPNSIAAIDGRIREGDRILQINGVDIQNREEAVAILTREDSTNISLLLARPEIEVRKVDIVAFGNGGVLGCGRSVNRDSPGLLQTVLSNSQELDSGVGRTDESTRYEESSEHDLLGDDHTSASNTNATNTPGSMRKFLSGRGDTPPLLHSQDLQFSTDSLLGLDCVSGGGLEQVDRVERGYTADPVRMMMMMPGLTEEECERYKELLEIKCYYEKNSNTVLLPGGQGQAEEEGGVSLDVNRNESLMQHEMALLEEELRHLEFKCRNILRAQKMQQLRERCLKAWPLEDDSGAGAGAGVGAGRLISGALASEESCHHALSDINELPERERSDKESTSAYNTGGESCRSTPLVNEQFPSLSTQSLEGGESLPSATLQLPTSTRHRERGARGEKGEKGQANLNHPYSPNSHRRGVEAKTSCPGAKFRSLSRDGGDRRASDGGVRRNPKASGTAERAGGRSAENSPYLSRRQSETKLPQRYQSCMQLRSPSTSEWLAAVSISLPPPLLPASPRMEWKVKIRSDGSRYVAKRPVRDRLLKARAMKIREERSGMTTDDDAVSEMKMGRYWSKEERKQQLLRAREHRRRREFMMQSRLDCLREREREQGNSGGGPQGTANQQEPTSILELCHRRSMKKRSRRILDNWITIQELLAHGTRSPDGKKIYNPLLSVTTV</sequence>
<reference evidence="4" key="2">
    <citation type="submission" date="2025-08" db="UniProtKB">
        <authorList>
            <consortium name="Ensembl"/>
        </authorList>
    </citation>
    <scope>IDENTIFICATION</scope>
</reference>
<dbReference type="FunFam" id="2.30.42.10:FF:000028">
    <property type="entry name" value="PDZ domain containing ring finger 4"/>
    <property type="match status" value="1"/>
</dbReference>
<gene>
    <name evidence="4" type="primary">PDZD4</name>
    <name evidence="4" type="synonym">pdzd4</name>
</gene>
<dbReference type="SUPFAM" id="SSF50156">
    <property type="entry name" value="PDZ domain-like"/>
    <property type="match status" value="1"/>
</dbReference>
<dbReference type="Pfam" id="PF00595">
    <property type="entry name" value="PDZ"/>
    <property type="match status" value="1"/>
</dbReference>
<dbReference type="InterPro" id="IPR051971">
    <property type="entry name" value="E3_ubiquitin-PDZ_ligase"/>
</dbReference>
<dbReference type="InterPro" id="IPR001478">
    <property type="entry name" value="PDZ"/>
</dbReference>
<proteinExistence type="predicted"/>
<feature type="compositionally biased region" description="Basic and acidic residues" evidence="2">
    <location>
        <begin position="507"/>
        <end position="521"/>
    </location>
</feature>
<evidence type="ECO:0000259" key="3">
    <source>
        <dbReference type="PROSITE" id="PS50106"/>
    </source>
</evidence>
<protein>
    <submittedName>
        <fullName evidence="4">PDZ domain containing 4</fullName>
    </submittedName>
</protein>
<dbReference type="PANTHER" id="PTHR15545:SF4">
    <property type="entry name" value="PDZ DOMAIN-CONTAINING PROTEIN 4"/>
    <property type="match status" value="1"/>
</dbReference>
<name>A0A667ZMY2_9TELE</name>
<feature type="compositionally biased region" description="Basic and acidic residues" evidence="2">
    <location>
        <begin position="286"/>
        <end position="307"/>
    </location>
</feature>
<dbReference type="GeneTree" id="ENSGT00950000183062"/>
<dbReference type="CDD" id="cd06716">
    <property type="entry name" value="PDZ2-PDZRN4-like"/>
    <property type="match status" value="1"/>
</dbReference>
<feature type="compositionally biased region" description="Polar residues" evidence="2">
    <location>
        <begin position="557"/>
        <end position="566"/>
    </location>
</feature>
<dbReference type="PANTHER" id="PTHR15545">
    <property type="entry name" value="PDZ DOMAIN CONTAINING RING FINGER PROTEIN 3, 4"/>
    <property type="match status" value="1"/>
</dbReference>
<feature type="region of interest" description="Disordered" evidence="2">
    <location>
        <begin position="784"/>
        <end position="805"/>
    </location>
</feature>
<evidence type="ECO:0000313" key="4">
    <source>
        <dbReference type="Ensembl" id="ENSMMDP00005044265.1"/>
    </source>
</evidence>
<feature type="domain" description="PDZ" evidence="3">
    <location>
        <begin position="154"/>
        <end position="239"/>
    </location>
</feature>
<dbReference type="PROSITE" id="PS50106">
    <property type="entry name" value="PDZ"/>
    <property type="match status" value="1"/>
</dbReference>
<evidence type="ECO:0000256" key="1">
    <source>
        <dbReference type="ARBA" id="ARBA00023054"/>
    </source>
</evidence>
<accession>A0A667ZMY2</accession>
<dbReference type="Ensembl" id="ENSMMDT00005045148.1">
    <property type="protein sequence ID" value="ENSMMDP00005044265.1"/>
    <property type="gene ID" value="ENSMMDG00005020324.1"/>
</dbReference>
<feature type="compositionally biased region" description="Basic and acidic residues" evidence="2">
    <location>
        <begin position="613"/>
        <end position="627"/>
    </location>
</feature>
<feature type="region of interest" description="Disordered" evidence="2">
    <location>
        <begin position="507"/>
        <end position="662"/>
    </location>
</feature>
<organism evidence="4 5">
    <name type="scientific">Myripristis murdjan</name>
    <name type="common">pinecone soldierfish</name>
    <dbReference type="NCBI Taxonomy" id="586833"/>
    <lineage>
        <taxon>Eukaryota</taxon>
        <taxon>Metazoa</taxon>
        <taxon>Chordata</taxon>
        <taxon>Craniata</taxon>
        <taxon>Vertebrata</taxon>
        <taxon>Euteleostomi</taxon>
        <taxon>Actinopterygii</taxon>
        <taxon>Neopterygii</taxon>
        <taxon>Teleostei</taxon>
        <taxon>Neoteleostei</taxon>
        <taxon>Acanthomorphata</taxon>
        <taxon>Holocentriformes</taxon>
        <taxon>Holocentridae</taxon>
        <taxon>Myripristis</taxon>
    </lineage>
</organism>
<reference evidence="4" key="3">
    <citation type="submission" date="2025-09" db="UniProtKB">
        <authorList>
            <consortium name="Ensembl"/>
        </authorList>
    </citation>
    <scope>IDENTIFICATION</scope>
</reference>
<dbReference type="AlphaFoldDB" id="A0A667ZMY2"/>
<keyword evidence="1" id="KW-0175">Coiled coil</keyword>
<feature type="compositionally biased region" description="Polar residues" evidence="2">
    <location>
        <begin position="584"/>
        <end position="593"/>
    </location>
</feature>
<dbReference type="Gene3D" id="2.30.42.10">
    <property type="match status" value="1"/>
</dbReference>
<evidence type="ECO:0000256" key="2">
    <source>
        <dbReference type="SAM" id="MobiDB-lite"/>
    </source>
</evidence>
<keyword evidence="5" id="KW-1185">Reference proteome</keyword>
<dbReference type="SMART" id="SM00228">
    <property type="entry name" value="PDZ"/>
    <property type="match status" value="1"/>
</dbReference>
<dbReference type="InParanoid" id="A0A667ZMY2"/>
<reference evidence="4" key="1">
    <citation type="submission" date="2019-06" db="EMBL/GenBank/DDBJ databases">
        <authorList>
            <consortium name="Wellcome Sanger Institute Data Sharing"/>
        </authorList>
    </citation>
    <scope>NUCLEOTIDE SEQUENCE [LARGE SCALE GENOMIC DNA]</scope>
</reference>
<dbReference type="InterPro" id="IPR036034">
    <property type="entry name" value="PDZ_sf"/>
</dbReference>
<evidence type="ECO:0000313" key="5">
    <source>
        <dbReference type="Proteomes" id="UP000472263"/>
    </source>
</evidence>
<feature type="compositionally biased region" description="Polar residues" evidence="2">
    <location>
        <begin position="522"/>
        <end position="550"/>
    </location>
</feature>
<feature type="compositionally biased region" description="Low complexity" evidence="2">
    <location>
        <begin position="308"/>
        <end position="317"/>
    </location>
</feature>
<feature type="compositionally biased region" description="Pro residues" evidence="2">
    <location>
        <begin position="99"/>
        <end position="113"/>
    </location>
</feature>
<dbReference type="Proteomes" id="UP000472263">
    <property type="component" value="Chromosome 7"/>
</dbReference>
<feature type="region of interest" description="Disordered" evidence="2">
    <location>
        <begin position="93"/>
        <end position="113"/>
    </location>
</feature>
<dbReference type="FunCoup" id="A0A667ZMY2">
    <property type="interactions" value="634"/>
</dbReference>
<feature type="region of interest" description="Disordered" evidence="2">
    <location>
        <begin position="276"/>
        <end position="320"/>
    </location>
</feature>